<sequence>MMDEEDLNLYILWSRDNATPHDLHEVGEHEAPMAMDPVAQPTTTSFGPDFAAVMGVMLESQQRSMSALIEGLVGTMTISFGKAISDLTNSITHLTAQAPEPGILRIASEDSTETT</sequence>
<dbReference type="EMBL" id="WIXP02000098">
    <property type="protein sequence ID" value="KAF6197394.1"/>
    <property type="molecule type" value="Genomic_DNA"/>
</dbReference>
<comment type="caution">
    <text evidence="1">The sequence shown here is derived from an EMBL/GenBank/DDBJ whole genome shotgun (WGS) entry which is preliminary data.</text>
</comment>
<proteinExistence type="predicted"/>
<gene>
    <name evidence="1" type="ORF">GE061_020248</name>
</gene>
<evidence type="ECO:0000313" key="2">
    <source>
        <dbReference type="Proteomes" id="UP000466442"/>
    </source>
</evidence>
<protein>
    <submittedName>
        <fullName evidence="1">Uncharacterized protein</fullName>
    </submittedName>
</protein>
<name>A0A8S9WM55_APOLU</name>
<dbReference type="Proteomes" id="UP000466442">
    <property type="component" value="Unassembled WGS sequence"/>
</dbReference>
<accession>A0A8S9WM55</accession>
<reference evidence="1" key="1">
    <citation type="journal article" date="2021" name="Mol. Ecol. Resour.">
        <title>Apolygus lucorum genome provides insights into omnivorousness and mesophyll feeding.</title>
        <authorList>
            <person name="Liu Y."/>
            <person name="Liu H."/>
            <person name="Wang H."/>
            <person name="Huang T."/>
            <person name="Liu B."/>
            <person name="Yang B."/>
            <person name="Yin L."/>
            <person name="Li B."/>
            <person name="Zhang Y."/>
            <person name="Zhang S."/>
            <person name="Jiang F."/>
            <person name="Zhang X."/>
            <person name="Ren Y."/>
            <person name="Wang B."/>
            <person name="Wang S."/>
            <person name="Lu Y."/>
            <person name="Wu K."/>
            <person name="Fan W."/>
            <person name="Wang G."/>
        </authorList>
    </citation>
    <scope>NUCLEOTIDE SEQUENCE</scope>
    <source>
        <strain evidence="1">12Hb</strain>
    </source>
</reference>
<organism evidence="1 2">
    <name type="scientific">Apolygus lucorum</name>
    <name type="common">Small green plant bug</name>
    <name type="synonym">Lygocoris lucorum</name>
    <dbReference type="NCBI Taxonomy" id="248454"/>
    <lineage>
        <taxon>Eukaryota</taxon>
        <taxon>Metazoa</taxon>
        <taxon>Ecdysozoa</taxon>
        <taxon>Arthropoda</taxon>
        <taxon>Hexapoda</taxon>
        <taxon>Insecta</taxon>
        <taxon>Pterygota</taxon>
        <taxon>Neoptera</taxon>
        <taxon>Paraneoptera</taxon>
        <taxon>Hemiptera</taxon>
        <taxon>Heteroptera</taxon>
        <taxon>Panheteroptera</taxon>
        <taxon>Cimicomorpha</taxon>
        <taxon>Miridae</taxon>
        <taxon>Mirini</taxon>
        <taxon>Apolygus</taxon>
    </lineage>
</organism>
<keyword evidence="2" id="KW-1185">Reference proteome</keyword>
<dbReference type="AlphaFoldDB" id="A0A8S9WM55"/>
<evidence type="ECO:0000313" key="1">
    <source>
        <dbReference type="EMBL" id="KAF6197394.1"/>
    </source>
</evidence>